<evidence type="ECO:0000313" key="4">
    <source>
        <dbReference type="Proteomes" id="UP000230002"/>
    </source>
</evidence>
<dbReference type="PANTHER" id="PTHR33104:SF2">
    <property type="entry name" value="CXC3 LIKE CYSTEINE CLUSTER DOMAIN-CONTAINING PROTEIN"/>
    <property type="match status" value="1"/>
</dbReference>
<dbReference type="Pfam" id="PF18803">
    <property type="entry name" value="CxC2"/>
    <property type="match status" value="1"/>
</dbReference>
<dbReference type="InterPro" id="IPR041457">
    <property type="entry name" value="CxC2_KDZ-assoc"/>
</dbReference>
<organism evidence="3 4">
    <name type="scientific">Ganoderma sinense ZZ0214-1</name>
    <dbReference type="NCBI Taxonomy" id="1077348"/>
    <lineage>
        <taxon>Eukaryota</taxon>
        <taxon>Fungi</taxon>
        <taxon>Dikarya</taxon>
        <taxon>Basidiomycota</taxon>
        <taxon>Agaricomycotina</taxon>
        <taxon>Agaricomycetes</taxon>
        <taxon>Polyporales</taxon>
        <taxon>Polyporaceae</taxon>
        <taxon>Ganoderma</taxon>
    </lineage>
</organism>
<sequence>MSLFNIDRALPLDGPPTFSDGRVAALDGKKSFLITSPNTDFVPEIVQGIVDVILRSDGKYGPMDPLQWPQIFTPRYRYLSAIPKRVPDSHSWSPMFRAPTQQDFVVITGTPVAGFGLLRSQFVAPLRELASTMSQHVAEYLFDRDIQQSQELRWHEVAMRHAVSRLALMSSTYLDQVLQVAELQRHWLMAAGYLEYERRVKRLPTIGRGFSCADHAMIGAWTSDPQVVQSLLAANIPVWFVRHIHLLHDDIHIDHVSPLLQPTALCFDHFPGVDNVLFHRLVGESHLGSMMQGGHGYLDISRVPSAAVYALSDFAGVVSNREAKTLSRPNAQSASTSQAPPRVVGSQGGRALAPTRIRPKPYDAAPNRTVHPSQMRGRDKFLEFPHKWMPPPIPSWSRAMSDTDRSMPARPADEIWGYWIPDPGLLLGPKDESRQRLYISNWVRTRPIWLYLLHVPNSRACKVAPQFWRSFLNATSLCSLLVHLQTPLQMRGVGFKKTRNTKKTGARISNPGGPGLKCSPTPWIPGKCFYFNVWSRIAIYSISIHPTTVHCVTIHAIVNYVVVVYAAFMSASIPHPNAGPVEYQALDAQLFPGSLIYPNTFFTHELLRDAHLDVLTSKKSPHDYMRKVDRKTKQKAKSRYREFNVVFRLWKHLQMVKRSGSCHGVSFPNRPDGVISVPCFACPWPGVNLPDDWEKTDANLQYIYHMFMGADGNHTLHKKSKHDDKTDYSLSEGRAFFADGSKMADFAKNNRKERRTIVKTCSGFKVTRSQRAGKFRNMDISGVVTILCLRHGCFFAKAIVDLVGNEQFQLVDLAMAGALESAKRLLEWLLSYDVGCTYLVNLVKRWDEWQLPPEMHTIVEAMKILLPQMHMLAHKEDCQVDFAMCYKQGDGHTNGETVEVAWSILQDAGRSTREMNGGARHDALSDFANGYNWDKMVGLAVYLAQKLREKLLLQLDQARDFAGLTYAAGADLVWDWAQLDIEDKPFTPGDYTERTKSRPAEYRSVYVLDQHEVPSEGQEYEKLILAAKEGITTVHTDKAVQQAGVGPKRGKARCDGLLSQTEVAFIHLGIQISRDQVALKMRVNAFLHARDGTGTSSDTTRALRSARSTLQDRLRKFHELALEEVDDDTAYDEEDVEEDHDVTQADDDEEYRLPKHGPELDVLALPSDLAADVFERAQCSTLAVAELRIWIGVAYDLIAMLKEALGRKSALVMSKRKYARGQKDSIAANNQITTAHLEVHRLAAQYNDNFTRMNSLSTRLSSLSVTAAIPKTLKMINVATDLGASMPLIPSNSENVGQRSGFNLQAARNLGDHSVVGSWIFHITPPKDGTKESQDAWESESKDLYNNQHEQL</sequence>
<feature type="domain" description="CxC2-like cysteine cluster KDZ transposase-associated" evidence="2">
    <location>
        <begin position="580"/>
        <end position="634"/>
    </location>
</feature>
<proteinExistence type="predicted"/>
<comment type="caution">
    <text evidence="3">The sequence shown here is derived from an EMBL/GenBank/DDBJ whole genome shotgun (WGS) entry which is preliminary data.</text>
</comment>
<dbReference type="EMBL" id="AYKW01000023">
    <property type="protein sequence ID" value="PIL28880.1"/>
    <property type="molecule type" value="Genomic_DNA"/>
</dbReference>
<gene>
    <name evidence="3" type="ORF">GSI_08926</name>
</gene>
<accession>A0A2G8S533</accession>
<keyword evidence="4" id="KW-1185">Reference proteome</keyword>
<dbReference type="OrthoDB" id="3257613at2759"/>
<feature type="region of interest" description="Disordered" evidence="1">
    <location>
        <begin position="1128"/>
        <end position="1147"/>
    </location>
</feature>
<dbReference type="PANTHER" id="PTHR33104">
    <property type="entry name" value="SI:DKEY-29D5.2"/>
    <property type="match status" value="1"/>
</dbReference>
<evidence type="ECO:0000259" key="2">
    <source>
        <dbReference type="Pfam" id="PF18803"/>
    </source>
</evidence>
<evidence type="ECO:0000256" key="1">
    <source>
        <dbReference type="SAM" id="MobiDB-lite"/>
    </source>
</evidence>
<evidence type="ECO:0000313" key="3">
    <source>
        <dbReference type="EMBL" id="PIL28880.1"/>
    </source>
</evidence>
<protein>
    <recommendedName>
        <fullName evidence="2">CxC2-like cysteine cluster KDZ transposase-associated domain-containing protein</fullName>
    </recommendedName>
</protein>
<feature type="region of interest" description="Disordered" evidence="1">
    <location>
        <begin position="324"/>
        <end position="374"/>
    </location>
</feature>
<dbReference type="Proteomes" id="UP000230002">
    <property type="component" value="Unassembled WGS sequence"/>
</dbReference>
<dbReference type="Pfam" id="PF18758">
    <property type="entry name" value="KDZ"/>
    <property type="match status" value="1"/>
</dbReference>
<dbReference type="InterPro" id="IPR040521">
    <property type="entry name" value="KDZ"/>
</dbReference>
<feature type="compositionally biased region" description="Basic and acidic residues" evidence="1">
    <location>
        <begin position="1328"/>
        <end position="1343"/>
    </location>
</feature>
<feature type="region of interest" description="Disordered" evidence="1">
    <location>
        <begin position="1326"/>
        <end position="1352"/>
    </location>
</feature>
<reference evidence="3 4" key="1">
    <citation type="journal article" date="2015" name="Sci. Rep.">
        <title>Chromosome-level genome map provides insights into diverse defense mechanisms in the medicinal fungus Ganoderma sinense.</title>
        <authorList>
            <person name="Zhu Y."/>
            <person name="Xu J."/>
            <person name="Sun C."/>
            <person name="Zhou S."/>
            <person name="Xu H."/>
            <person name="Nelson D.R."/>
            <person name="Qian J."/>
            <person name="Song J."/>
            <person name="Luo H."/>
            <person name="Xiang L."/>
            <person name="Li Y."/>
            <person name="Xu Z."/>
            <person name="Ji A."/>
            <person name="Wang L."/>
            <person name="Lu S."/>
            <person name="Hayward A."/>
            <person name="Sun W."/>
            <person name="Li X."/>
            <person name="Schwartz D.C."/>
            <person name="Wang Y."/>
            <person name="Chen S."/>
        </authorList>
    </citation>
    <scope>NUCLEOTIDE SEQUENCE [LARGE SCALE GENOMIC DNA]</scope>
    <source>
        <strain evidence="3 4">ZZ0214-1</strain>
    </source>
</reference>
<dbReference type="STRING" id="1077348.A0A2G8S533"/>
<feature type="compositionally biased region" description="Polar residues" evidence="1">
    <location>
        <begin position="327"/>
        <end position="339"/>
    </location>
</feature>
<name>A0A2G8S533_9APHY</name>